<dbReference type="SUPFAM" id="SSF46785">
    <property type="entry name" value="Winged helix' DNA-binding domain"/>
    <property type="match status" value="1"/>
</dbReference>
<reference evidence="6" key="2">
    <citation type="submission" date="2021-04" db="EMBL/GenBank/DDBJ databases">
        <authorList>
            <person name="Gilroy R."/>
        </authorList>
    </citation>
    <scope>NUCLEOTIDE SEQUENCE</scope>
    <source>
        <strain evidence="6">ChiBcec1-1630</strain>
    </source>
</reference>
<evidence type="ECO:0000256" key="3">
    <source>
        <dbReference type="ARBA" id="ARBA00023125"/>
    </source>
</evidence>
<comment type="similarity">
    <text evidence="1">Belongs to the LysR transcriptional regulatory family.</text>
</comment>
<evidence type="ECO:0000256" key="2">
    <source>
        <dbReference type="ARBA" id="ARBA00023015"/>
    </source>
</evidence>
<dbReference type="GO" id="GO:0003677">
    <property type="term" value="F:DNA binding"/>
    <property type="evidence" value="ECO:0007669"/>
    <property type="project" value="UniProtKB-KW"/>
</dbReference>
<dbReference type="PANTHER" id="PTHR30346:SF0">
    <property type="entry name" value="HCA OPERON TRANSCRIPTIONAL ACTIVATOR HCAR"/>
    <property type="match status" value="1"/>
</dbReference>
<dbReference type="PANTHER" id="PTHR30346">
    <property type="entry name" value="TRANSCRIPTIONAL DUAL REGULATOR HCAR-RELATED"/>
    <property type="match status" value="1"/>
</dbReference>
<keyword evidence="2" id="KW-0805">Transcription regulation</keyword>
<dbReference type="Pfam" id="PF00126">
    <property type="entry name" value="HTH_1"/>
    <property type="match status" value="1"/>
</dbReference>
<evidence type="ECO:0000256" key="1">
    <source>
        <dbReference type="ARBA" id="ARBA00009437"/>
    </source>
</evidence>
<dbReference type="PROSITE" id="PS50931">
    <property type="entry name" value="HTH_LYSR"/>
    <property type="match status" value="1"/>
</dbReference>
<dbReference type="EMBL" id="DWVS01000257">
    <property type="protein sequence ID" value="HJC88361.1"/>
    <property type="molecule type" value="Genomic_DNA"/>
</dbReference>
<accession>A0A9D2TRZ0</accession>
<dbReference type="InterPro" id="IPR000847">
    <property type="entry name" value="LysR_HTH_N"/>
</dbReference>
<sequence>MNLNVLRYVIEVEKSRSITGAAKQLFISQPNLSRDIRELEDEIGFSIFTRSSRGVVPTDRGREFLLLAKKAVRQYQALEHFCTKEEHGSLSLQICVPKAGYIHTAFASFLTKHAKGRTLSVDYRETGTMDAIRDVCLRSASLAIIRFSDRYERSLFSLLKRKELAGEVICRFEPLAVMSERHPLAGTSVLTADMLEQSVEVLCEDTSLADYLNEPAESEHFPSVIRLHEGSGLPGLLSHLTGAFAFTPPLPESVLKDYHLVQKKCQATRSGLNSHGGQNAHGGPNAHGAACLPGKMTDLLIYPEDARLTRVENAFLEAVRQAAPAIQGDRSSRSGD</sequence>
<comment type="caution">
    <text evidence="6">The sequence shown here is derived from an EMBL/GenBank/DDBJ whole genome shotgun (WGS) entry which is preliminary data.</text>
</comment>
<dbReference type="FunFam" id="1.10.10.10:FF:000001">
    <property type="entry name" value="LysR family transcriptional regulator"/>
    <property type="match status" value="1"/>
</dbReference>
<dbReference type="InterPro" id="IPR036388">
    <property type="entry name" value="WH-like_DNA-bd_sf"/>
</dbReference>
<name>A0A9D2TRZ0_9FIRM</name>
<evidence type="ECO:0000313" key="7">
    <source>
        <dbReference type="Proteomes" id="UP000823922"/>
    </source>
</evidence>
<proteinExistence type="inferred from homology"/>
<dbReference type="GO" id="GO:0003700">
    <property type="term" value="F:DNA-binding transcription factor activity"/>
    <property type="evidence" value="ECO:0007669"/>
    <property type="project" value="InterPro"/>
</dbReference>
<evidence type="ECO:0000313" key="6">
    <source>
        <dbReference type="EMBL" id="HJC88361.1"/>
    </source>
</evidence>
<gene>
    <name evidence="6" type="ORF">H9926_10135</name>
</gene>
<dbReference type="Gene3D" id="1.10.10.10">
    <property type="entry name" value="Winged helix-like DNA-binding domain superfamily/Winged helix DNA-binding domain"/>
    <property type="match status" value="1"/>
</dbReference>
<keyword evidence="4" id="KW-0804">Transcription</keyword>
<dbReference type="Proteomes" id="UP000823922">
    <property type="component" value="Unassembled WGS sequence"/>
</dbReference>
<dbReference type="PRINTS" id="PR00039">
    <property type="entry name" value="HTHLYSR"/>
</dbReference>
<dbReference type="InterPro" id="IPR036390">
    <property type="entry name" value="WH_DNA-bd_sf"/>
</dbReference>
<reference evidence="6" key="1">
    <citation type="journal article" date="2021" name="PeerJ">
        <title>Extensive microbial diversity within the chicken gut microbiome revealed by metagenomics and culture.</title>
        <authorList>
            <person name="Gilroy R."/>
            <person name="Ravi A."/>
            <person name="Getino M."/>
            <person name="Pursley I."/>
            <person name="Horton D.L."/>
            <person name="Alikhan N.F."/>
            <person name="Baker D."/>
            <person name="Gharbi K."/>
            <person name="Hall N."/>
            <person name="Watson M."/>
            <person name="Adriaenssens E.M."/>
            <person name="Foster-Nyarko E."/>
            <person name="Jarju S."/>
            <person name="Secka A."/>
            <person name="Antonio M."/>
            <person name="Oren A."/>
            <person name="Chaudhuri R.R."/>
            <person name="La Ragione R."/>
            <person name="Hildebrand F."/>
            <person name="Pallen M.J."/>
        </authorList>
    </citation>
    <scope>NUCLEOTIDE SEQUENCE</scope>
    <source>
        <strain evidence="6">ChiBcec1-1630</strain>
    </source>
</reference>
<protein>
    <submittedName>
        <fullName evidence="6">LysR family transcriptional regulator</fullName>
    </submittedName>
</protein>
<organism evidence="6 7">
    <name type="scientific">Candidatus Eisenbergiella intestinigallinarum</name>
    <dbReference type="NCBI Taxonomy" id="2838549"/>
    <lineage>
        <taxon>Bacteria</taxon>
        <taxon>Bacillati</taxon>
        <taxon>Bacillota</taxon>
        <taxon>Clostridia</taxon>
        <taxon>Lachnospirales</taxon>
        <taxon>Lachnospiraceae</taxon>
        <taxon>Eisenbergiella</taxon>
    </lineage>
</organism>
<dbReference type="AlphaFoldDB" id="A0A9D2TRZ0"/>
<dbReference type="GO" id="GO:0032993">
    <property type="term" value="C:protein-DNA complex"/>
    <property type="evidence" value="ECO:0007669"/>
    <property type="project" value="TreeGrafter"/>
</dbReference>
<keyword evidence="3" id="KW-0238">DNA-binding</keyword>
<feature type="domain" description="HTH lysR-type" evidence="5">
    <location>
        <begin position="1"/>
        <end position="58"/>
    </location>
</feature>
<evidence type="ECO:0000259" key="5">
    <source>
        <dbReference type="PROSITE" id="PS50931"/>
    </source>
</evidence>
<evidence type="ECO:0000256" key="4">
    <source>
        <dbReference type="ARBA" id="ARBA00023163"/>
    </source>
</evidence>